<gene>
    <name evidence="1" type="ORF">KSP40_PGU000520</name>
</gene>
<organism evidence="1 2">
    <name type="scientific">Platanthera guangdongensis</name>
    <dbReference type="NCBI Taxonomy" id="2320717"/>
    <lineage>
        <taxon>Eukaryota</taxon>
        <taxon>Viridiplantae</taxon>
        <taxon>Streptophyta</taxon>
        <taxon>Embryophyta</taxon>
        <taxon>Tracheophyta</taxon>
        <taxon>Spermatophyta</taxon>
        <taxon>Magnoliopsida</taxon>
        <taxon>Liliopsida</taxon>
        <taxon>Asparagales</taxon>
        <taxon>Orchidaceae</taxon>
        <taxon>Orchidoideae</taxon>
        <taxon>Orchideae</taxon>
        <taxon>Orchidinae</taxon>
        <taxon>Platanthera</taxon>
    </lineage>
</organism>
<sequence>MSETLCLPSLYSARRRGRFRMLSLHHQYFWLGKKYDCHLKRHPCYLLMLYSKSIKKQKTMSWNSSGGAPLSCTKLQFHACLHGNKFNRIIYNFPHYGLKGAEDSSRMIKCIIQKSIKRQKTSWNSSVWALLSYMKWMRHNCNFMLI</sequence>
<proteinExistence type="predicted"/>
<dbReference type="EMBL" id="JBBWWR010000015">
    <property type="protein sequence ID" value="KAK8950022.1"/>
    <property type="molecule type" value="Genomic_DNA"/>
</dbReference>
<keyword evidence="2" id="KW-1185">Reference proteome</keyword>
<comment type="caution">
    <text evidence="1">The sequence shown here is derived from an EMBL/GenBank/DDBJ whole genome shotgun (WGS) entry which is preliminary data.</text>
</comment>
<evidence type="ECO:0000313" key="1">
    <source>
        <dbReference type="EMBL" id="KAK8950022.1"/>
    </source>
</evidence>
<reference evidence="1 2" key="1">
    <citation type="journal article" date="2022" name="Nat. Plants">
        <title>Genomes of leafy and leafless Platanthera orchids illuminate the evolution of mycoheterotrophy.</title>
        <authorList>
            <person name="Li M.H."/>
            <person name="Liu K.W."/>
            <person name="Li Z."/>
            <person name="Lu H.C."/>
            <person name="Ye Q.L."/>
            <person name="Zhang D."/>
            <person name="Wang J.Y."/>
            <person name="Li Y.F."/>
            <person name="Zhong Z.M."/>
            <person name="Liu X."/>
            <person name="Yu X."/>
            <person name="Liu D.K."/>
            <person name="Tu X.D."/>
            <person name="Liu B."/>
            <person name="Hao Y."/>
            <person name="Liao X.Y."/>
            <person name="Jiang Y.T."/>
            <person name="Sun W.H."/>
            <person name="Chen J."/>
            <person name="Chen Y.Q."/>
            <person name="Ai Y."/>
            <person name="Zhai J.W."/>
            <person name="Wu S.S."/>
            <person name="Zhou Z."/>
            <person name="Hsiao Y.Y."/>
            <person name="Wu W.L."/>
            <person name="Chen Y.Y."/>
            <person name="Lin Y.F."/>
            <person name="Hsu J.L."/>
            <person name="Li C.Y."/>
            <person name="Wang Z.W."/>
            <person name="Zhao X."/>
            <person name="Zhong W.Y."/>
            <person name="Ma X.K."/>
            <person name="Ma L."/>
            <person name="Huang J."/>
            <person name="Chen G.Z."/>
            <person name="Huang M.Z."/>
            <person name="Huang L."/>
            <person name="Peng D.H."/>
            <person name="Luo Y.B."/>
            <person name="Zou S.Q."/>
            <person name="Chen S.P."/>
            <person name="Lan S."/>
            <person name="Tsai W.C."/>
            <person name="Van de Peer Y."/>
            <person name="Liu Z.J."/>
        </authorList>
    </citation>
    <scope>NUCLEOTIDE SEQUENCE [LARGE SCALE GENOMIC DNA]</scope>
    <source>
        <strain evidence="1">Lor288</strain>
    </source>
</reference>
<protein>
    <recommendedName>
        <fullName evidence="3">Maturase K</fullName>
    </recommendedName>
</protein>
<evidence type="ECO:0000313" key="2">
    <source>
        <dbReference type="Proteomes" id="UP001412067"/>
    </source>
</evidence>
<name>A0ABR2LUW9_9ASPA</name>
<dbReference type="Proteomes" id="UP001412067">
    <property type="component" value="Unassembled WGS sequence"/>
</dbReference>
<accession>A0ABR2LUW9</accession>
<evidence type="ECO:0008006" key="3">
    <source>
        <dbReference type="Google" id="ProtNLM"/>
    </source>
</evidence>